<gene>
    <name evidence="1" type="ORF">KFL_002270170</name>
</gene>
<organism evidence="1 2">
    <name type="scientific">Klebsormidium nitens</name>
    <name type="common">Green alga</name>
    <name type="synonym">Ulothrix nitens</name>
    <dbReference type="NCBI Taxonomy" id="105231"/>
    <lineage>
        <taxon>Eukaryota</taxon>
        <taxon>Viridiplantae</taxon>
        <taxon>Streptophyta</taxon>
        <taxon>Klebsormidiophyceae</taxon>
        <taxon>Klebsormidiales</taxon>
        <taxon>Klebsormidiaceae</taxon>
        <taxon>Klebsormidium</taxon>
    </lineage>
</organism>
<protein>
    <submittedName>
        <fullName evidence="1">Uncharacterized protein</fullName>
    </submittedName>
</protein>
<accession>A0A1Y1I464</accession>
<evidence type="ECO:0000313" key="2">
    <source>
        <dbReference type="Proteomes" id="UP000054558"/>
    </source>
</evidence>
<name>A0A1Y1I464_KLENI</name>
<sequence length="523" mass="56237">MQTISQQLVYSAELLDAANQPLPKIQHQGTTYIIGHPGEVFRIRARVRFRNSSSLARPNKPQFKVFAKVDGQSVGYTKLCYVADNISGVEEGASESVCFRGKAHGDHHKSLFTFAVPETRHRNEPGTRVLPFADSEMGTIVVRFREGLVLEAEDVKHFMKPSLRAGEGELTRSKGPKASATQKAAVRRKYETVDLFCRFETADVLRLREILNLDNPSHKAIYESAQAKFRLQKTVPEAGPMYAPTTPSQNYRHLGNGASLSGVAAASTSLGPPERRNLFAGRLDSQRGVHGAELSDPLPGDNLEVVSAPGNEVQRGREFVGGQLMGTDTIENGIAADHDVASDGLPGVNGLGRGGSLGRSAHEAPVHTTLEPVQSGTGLLSFVQMPDQTTGAASEGHRIPALAPRFENGNHPSSGADRECQTSRGDAEYDDYAALASGPVVNRTRGALAAACREGRAPLSLSSLKKRAAEREGIFTEKRKRPTGPREKVTIDLTAQLGEGPEEDGAYIATVERLPAAAVVPLD</sequence>
<dbReference type="EMBL" id="DF237176">
    <property type="protein sequence ID" value="GAQ85283.1"/>
    <property type="molecule type" value="Genomic_DNA"/>
</dbReference>
<dbReference type="AlphaFoldDB" id="A0A1Y1I464"/>
<dbReference type="Proteomes" id="UP000054558">
    <property type="component" value="Unassembled WGS sequence"/>
</dbReference>
<keyword evidence="2" id="KW-1185">Reference proteome</keyword>
<evidence type="ECO:0000313" key="1">
    <source>
        <dbReference type="EMBL" id="GAQ85283.1"/>
    </source>
</evidence>
<proteinExistence type="predicted"/>
<reference evidence="1 2" key="1">
    <citation type="journal article" date="2014" name="Nat. Commun.">
        <title>Klebsormidium flaccidum genome reveals primary factors for plant terrestrial adaptation.</title>
        <authorList>
            <person name="Hori K."/>
            <person name="Maruyama F."/>
            <person name="Fujisawa T."/>
            <person name="Togashi T."/>
            <person name="Yamamoto N."/>
            <person name="Seo M."/>
            <person name="Sato S."/>
            <person name="Yamada T."/>
            <person name="Mori H."/>
            <person name="Tajima N."/>
            <person name="Moriyama T."/>
            <person name="Ikeuchi M."/>
            <person name="Watanabe M."/>
            <person name="Wada H."/>
            <person name="Kobayashi K."/>
            <person name="Saito M."/>
            <person name="Masuda T."/>
            <person name="Sasaki-Sekimoto Y."/>
            <person name="Mashiguchi K."/>
            <person name="Awai K."/>
            <person name="Shimojima M."/>
            <person name="Masuda S."/>
            <person name="Iwai M."/>
            <person name="Nobusawa T."/>
            <person name="Narise T."/>
            <person name="Kondo S."/>
            <person name="Saito H."/>
            <person name="Sato R."/>
            <person name="Murakawa M."/>
            <person name="Ihara Y."/>
            <person name="Oshima-Yamada Y."/>
            <person name="Ohtaka K."/>
            <person name="Satoh M."/>
            <person name="Sonobe K."/>
            <person name="Ishii M."/>
            <person name="Ohtani R."/>
            <person name="Kanamori-Sato M."/>
            <person name="Honoki R."/>
            <person name="Miyazaki D."/>
            <person name="Mochizuki H."/>
            <person name="Umetsu J."/>
            <person name="Higashi K."/>
            <person name="Shibata D."/>
            <person name="Kamiya Y."/>
            <person name="Sato N."/>
            <person name="Nakamura Y."/>
            <person name="Tabata S."/>
            <person name="Ida S."/>
            <person name="Kurokawa K."/>
            <person name="Ohta H."/>
        </authorList>
    </citation>
    <scope>NUCLEOTIDE SEQUENCE [LARGE SCALE GENOMIC DNA]</scope>
    <source>
        <strain evidence="1 2">NIES-2285</strain>
    </source>
</reference>